<dbReference type="InterPro" id="IPR017853">
    <property type="entry name" value="GH"/>
</dbReference>
<sequence length="243" mass="27429">MQDKNHAFPPAALPIKWMSTWQKFYLLSTEIDRLLFNAAGSIFDVARQRSSSVREHGPNPLKAPLTLVSIIEEMDIIFSLQKISEKSCIGVNIWPINGVTNNMHLAVTSVGLANTRITADDTSFLVRTVSPPYAQGYPYFDYASDPEIGDNIANFSVAISAWLAKCPKESLHEQRKCTHVQMTRQTLHSFGEEWDARTPDCLILIYTLLFEMLNEDKKPAGEEQSIGLFNLDPRPVYQNFESC</sequence>
<reference evidence="1" key="1">
    <citation type="submission" date="2020-03" db="EMBL/GenBank/DDBJ databases">
        <title>Castanea mollissima Vanexum genome sequencing.</title>
        <authorList>
            <person name="Staton M."/>
        </authorList>
    </citation>
    <scope>NUCLEOTIDE SEQUENCE</scope>
    <source>
        <tissue evidence="1">Leaf</tissue>
    </source>
</reference>
<dbReference type="SUPFAM" id="SSF51445">
    <property type="entry name" value="(Trans)glycosidases"/>
    <property type="match status" value="1"/>
</dbReference>
<accession>A0A8J4VZL0</accession>
<gene>
    <name evidence="1" type="ORF">CMV_011991</name>
</gene>
<organism evidence="1 2">
    <name type="scientific">Castanea mollissima</name>
    <name type="common">Chinese chestnut</name>
    <dbReference type="NCBI Taxonomy" id="60419"/>
    <lineage>
        <taxon>Eukaryota</taxon>
        <taxon>Viridiplantae</taxon>
        <taxon>Streptophyta</taxon>
        <taxon>Embryophyta</taxon>
        <taxon>Tracheophyta</taxon>
        <taxon>Spermatophyta</taxon>
        <taxon>Magnoliopsida</taxon>
        <taxon>eudicotyledons</taxon>
        <taxon>Gunneridae</taxon>
        <taxon>Pentapetalae</taxon>
        <taxon>rosids</taxon>
        <taxon>fabids</taxon>
        <taxon>Fagales</taxon>
        <taxon>Fagaceae</taxon>
        <taxon>Castanea</taxon>
    </lineage>
</organism>
<evidence type="ECO:0000313" key="2">
    <source>
        <dbReference type="Proteomes" id="UP000737018"/>
    </source>
</evidence>
<proteinExistence type="predicted"/>
<protein>
    <submittedName>
        <fullName evidence="1">Uncharacterized protein</fullName>
    </submittedName>
</protein>
<comment type="caution">
    <text evidence="1">The sequence shown here is derived from an EMBL/GenBank/DDBJ whole genome shotgun (WGS) entry which is preliminary data.</text>
</comment>
<dbReference type="AlphaFoldDB" id="A0A8J4VZL0"/>
<name>A0A8J4VZL0_9ROSI</name>
<evidence type="ECO:0000313" key="1">
    <source>
        <dbReference type="EMBL" id="KAF3963641.1"/>
    </source>
</evidence>
<dbReference type="Proteomes" id="UP000737018">
    <property type="component" value="Unassembled WGS sequence"/>
</dbReference>
<dbReference type="EMBL" id="JRKL02001505">
    <property type="protein sequence ID" value="KAF3963641.1"/>
    <property type="molecule type" value="Genomic_DNA"/>
</dbReference>
<keyword evidence="2" id="KW-1185">Reference proteome</keyword>